<dbReference type="PANTHER" id="PTHR30514">
    <property type="entry name" value="GLUCOKINASE"/>
    <property type="match status" value="1"/>
</dbReference>
<dbReference type="InterPro" id="IPR009057">
    <property type="entry name" value="Homeodomain-like_sf"/>
</dbReference>
<dbReference type="GO" id="GO:1901135">
    <property type="term" value="P:carbohydrate derivative metabolic process"/>
    <property type="evidence" value="ECO:0007669"/>
    <property type="project" value="InterPro"/>
</dbReference>
<evidence type="ECO:0000256" key="1">
    <source>
        <dbReference type="ARBA" id="ARBA00023015"/>
    </source>
</evidence>
<evidence type="ECO:0000256" key="2">
    <source>
        <dbReference type="ARBA" id="ARBA00023125"/>
    </source>
</evidence>
<keyword evidence="1" id="KW-0805">Transcription regulation</keyword>
<protein>
    <submittedName>
        <fullName evidence="6">MurR/RpiR family transcriptional regulator</fullName>
    </submittedName>
</protein>
<dbReference type="Gene3D" id="1.10.10.10">
    <property type="entry name" value="Winged helix-like DNA-binding domain superfamily/Winged helix DNA-binding domain"/>
    <property type="match status" value="1"/>
</dbReference>
<dbReference type="InterPro" id="IPR001347">
    <property type="entry name" value="SIS_dom"/>
</dbReference>
<dbReference type="InterPro" id="IPR000281">
    <property type="entry name" value="HTH_RpiR"/>
</dbReference>
<dbReference type="InterPro" id="IPR036388">
    <property type="entry name" value="WH-like_DNA-bd_sf"/>
</dbReference>
<dbReference type="GO" id="GO:0003700">
    <property type="term" value="F:DNA-binding transcription factor activity"/>
    <property type="evidence" value="ECO:0007669"/>
    <property type="project" value="InterPro"/>
</dbReference>
<dbReference type="AlphaFoldDB" id="A0A9D2RMT9"/>
<dbReference type="SUPFAM" id="SSF53697">
    <property type="entry name" value="SIS domain"/>
    <property type="match status" value="1"/>
</dbReference>
<name>A0A9D2RMT9_9MICO</name>
<dbReference type="PANTHER" id="PTHR30514:SF1">
    <property type="entry name" value="HTH-TYPE TRANSCRIPTIONAL REGULATOR HEXR-RELATED"/>
    <property type="match status" value="1"/>
</dbReference>
<accession>A0A9D2RMT9</accession>
<proteinExistence type="predicted"/>
<dbReference type="Pfam" id="PF01418">
    <property type="entry name" value="HTH_6"/>
    <property type="match status" value="1"/>
</dbReference>
<dbReference type="Pfam" id="PF01380">
    <property type="entry name" value="SIS"/>
    <property type="match status" value="1"/>
</dbReference>
<dbReference type="SUPFAM" id="SSF46689">
    <property type="entry name" value="Homeodomain-like"/>
    <property type="match status" value="1"/>
</dbReference>
<gene>
    <name evidence="6" type="ORF">H9786_03725</name>
</gene>
<evidence type="ECO:0000259" key="5">
    <source>
        <dbReference type="PROSITE" id="PS51464"/>
    </source>
</evidence>
<evidence type="ECO:0000313" key="6">
    <source>
        <dbReference type="EMBL" id="HJB09634.1"/>
    </source>
</evidence>
<evidence type="ECO:0000313" key="7">
    <source>
        <dbReference type="Proteomes" id="UP000823823"/>
    </source>
</evidence>
<dbReference type="Gene3D" id="3.40.50.10490">
    <property type="entry name" value="Glucose-6-phosphate isomerase like protein, domain 1"/>
    <property type="match status" value="1"/>
</dbReference>
<evidence type="ECO:0000259" key="4">
    <source>
        <dbReference type="PROSITE" id="PS51071"/>
    </source>
</evidence>
<keyword evidence="3" id="KW-0804">Transcription</keyword>
<dbReference type="PROSITE" id="PS51071">
    <property type="entry name" value="HTH_RPIR"/>
    <property type="match status" value="1"/>
</dbReference>
<dbReference type="EMBL" id="DWZH01000029">
    <property type="protein sequence ID" value="HJB09634.1"/>
    <property type="molecule type" value="Genomic_DNA"/>
</dbReference>
<dbReference type="InterPro" id="IPR046348">
    <property type="entry name" value="SIS_dom_sf"/>
</dbReference>
<reference evidence="6" key="1">
    <citation type="journal article" date="2021" name="PeerJ">
        <title>Extensive microbial diversity within the chicken gut microbiome revealed by metagenomics and culture.</title>
        <authorList>
            <person name="Gilroy R."/>
            <person name="Ravi A."/>
            <person name="Getino M."/>
            <person name="Pursley I."/>
            <person name="Horton D.L."/>
            <person name="Alikhan N.F."/>
            <person name="Baker D."/>
            <person name="Gharbi K."/>
            <person name="Hall N."/>
            <person name="Watson M."/>
            <person name="Adriaenssens E.M."/>
            <person name="Foster-Nyarko E."/>
            <person name="Jarju S."/>
            <person name="Secka A."/>
            <person name="Antonio M."/>
            <person name="Oren A."/>
            <person name="Chaudhuri R.R."/>
            <person name="La Ragione R."/>
            <person name="Hildebrand F."/>
            <person name="Pallen M.J."/>
        </authorList>
    </citation>
    <scope>NUCLEOTIDE SEQUENCE</scope>
    <source>
        <strain evidence="6">ChiHjej13B12-24818</strain>
    </source>
</reference>
<dbReference type="GO" id="GO:0097367">
    <property type="term" value="F:carbohydrate derivative binding"/>
    <property type="evidence" value="ECO:0007669"/>
    <property type="project" value="InterPro"/>
</dbReference>
<evidence type="ECO:0000256" key="3">
    <source>
        <dbReference type="ARBA" id="ARBA00023163"/>
    </source>
</evidence>
<keyword evidence="2" id="KW-0238">DNA-binding</keyword>
<feature type="domain" description="HTH rpiR-type" evidence="4">
    <location>
        <begin position="2"/>
        <end position="78"/>
    </location>
</feature>
<sequence>MSAVLQMISGRRDDLRPVQARIADVVLADPAAAARLTIDQVADAAGCSQASVVNFAHDLGYSGYRAFRSALLEEAARAISHEGELAFPGDIDPADPLPTSVAKIAAADARAVRDTVRLLDMDVLQRAAGLLTSARRIVLLGMGASGLAALDLQYKLTRLGLSAQALVSVHDALPAVSALGPGDCLVVVSDSGRTEDVLDAAAIAAEERIPLIAVTGSPASALAQSSDLVLLTASREPSFRSGATSSRIAQLTIADCLLIAVTSALPDHGREALRRTRDVLESRRGA</sequence>
<dbReference type="InterPro" id="IPR047640">
    <property type="entry name" value="RpiR-like"/>
</dbReference>
<dbReference type="Proteomes" id="UP000823823">
    <property type="component" value="Unassembled WGS sequence"/>
</dbReference>
<dbReference type="GO" id="GO:0003677">
    <property type="term" value="F:DNA binding"/>
    <property type="evidence" value="ECO:0007669"/>
    <property type="project" value="UniProtKB-KW"/>
</dbReference>
<organism evidence="6 7">
    <name type="scientific">Candidatus Brachybacterium merdavium</name>
    <dbReference type="NCBI Taxonomy" id="2838513"/>
    <lineage>
        <taxon>Bacteria</taxon>
        <taxon>Bacillati</taxon>
        <taxon>Actinomycetota</taxon>
        <taxon>Actinomycetes</taxon>
        <taxon>Micrococcales</taxon>
        <taxon>Dermabacteraceae</taxon>
        <taxon>Brachybacterium</taxon>
    </lineage>
</organism>
<feature type="domain" description="SIS" evidence="5">
    <location>
        <begin position="127"/>
        <end position="269"/>
    </location>
</feature>
<dbReference type="InterPro" id="IPR035472">
    <property type="entry name" value="RpiR-like_SIS"/>
</dbReference>
<comment type="caution">
    <text evidence="6">The sequence shown here is derived from an EMBL/GenBank/DDBJ whole genome shotgun (WGS) entry which is preliminary data.</text>
</comment>
<reference evidence="6" key="2">
    <citation type="submission" date="2021-04" db="EMBL/GenBank/DDBJ databases">
        <authorList>
            <person name="Gilroy R."/>
        </authorList>
    </citation>
    <scope>NUCLEOTIDE SEQUENCE</scope>
    <source>
        <strain evidence="6">ChiHjej13B12-24818</strain>
    </source>
</reference>
<dbReference type="PROSITE" id="PS51464">
    <property type="entry name" value="SIS"/>
    <property type="match status" value="1"/>
</dbReference>
<dbReference type="CDD" id="cd05013">
    <property type="entry name" value="SIS_RpiR"/>
    <property type="match status" value="1"/>
</dbReference>